<feature type="compositionally biased region" description="Low complexity" evidence="1">
    <location>
        <begin position="56"/>
        <end position="76"/>
    </location>
</feature>
<name>A0A0F3ITY2_9PROT</name>
<comment type="caution">
    <text evidence="2">The sequence shown here is derived from an EMBL/GenBank/DDBJ whole genome shotgun (WGS) entry which is preliminary data.</text>
</comment>
<feature type="compositionally biased region" description="Basic and acidic residues" evidence="1">
    <location>
        <begin position="230"/>
        <end position="241"/>
    </location>
</feature>
<keyword evidence="3" id="KW-1185">Reference proteome</keyword>
<dbReference type="RefSeq" id="WP_045776385.1">
    <property type="nucleotide sequence ID" value="NZ_LAJY01000371.1"/>
</dbReference>
<feature type="non-terminal residue" evidence="2">
    <location>
        <position position="241"/>
    </location>
</feature>
<dbReference type="Proteomes" id="UP000033774">
    <property type="component" value="Unassembled WGS sequence"/>
</dbReference>
<feature type="region of interest" description="Disordered" evidence="1">
    <location>
        <begin position="20"/>
        <end position="139"/>
    </location>
</feature>
<proteinExistence type="predicted"/>
<dbReference type="AlphaFoldDB" id="A0A0F3ITY2"/>
<evidence type="ECO:0000256" key="1">
    <source>
        <dbReference type="SAM" id="MobiDB-lite"/>
    </source>
</evidence>
<sequence>MDFDALDFTFLDGEDAVLSTEGTAAEAAKPKTPDSDLGAGDDFDLAAWDSAEPQTDDAPLPKAAAPDAALAALDAPMDFGGDDESLTDALPSFDADLSGTDAEADLPMKAAPSDPFADLRSPDPELEPLAHQSATDEGLSISFGDEAFESGETEDAAEFKADAPISDAFFDGSDEDTVSFEDDAEAAPEALSEPEPKAPVGPRKYLFDRSFDYVPPPPPPTRTGTRARAGTRDRGGVRAGT</sequence>
<feature type="compositionally biased region" description="Acidic residues" evidence="1">
    <location>
        <begin position="172"/>
        <end position="186"/>
    </location>
</feature>
<evidence type="ECO:0000313" key="2">
    <source>
        <dbReference type="EMBL" id="KJV09049.1"/>
    </source>
</evidence>
<gene>
    <name evidence="2" type="ORF">VZ95_13875</name>
</gene>
<accession>A0A0F3ITY2</accession>
<reference evidence="2 3" key="1">
    <citation type="submission" date="2015-03" db="EMBL/GenBank/DDBJ databases">
        <title>Draft genome sequence of Elstera litoralis.</title>
        <authorList>
            <person name="Rahalkar M.C."/>
            <person name="Dhakephalkar P.K."/>
            <person name="Pore S.D."/>
            <person name="Arora P."/>
            <person name="Kapse N.G."/>
            <person name="Pandit P.S."/>
        </authorList>
    </citation>
    <scope>NUCLEOTIDE SEQUENCE [LARGE SCALE GENOMIC DNA]</scope>
    <source>
        <strain evidence="2 3">Dia-1</strain>
    </source>
</reference>
<dbReference type="EMBL" id="LAJY01000371">
    <property type="protein sequence ID" value="KJV09049.1"/>
    <property type="molecule type" value="Genomic_DNA"/>
</dbReference>
<organism evidence="2 3">
    <name type="scientific">Elstera litoralis</name>
    <dbReference type="NCBI Taxonomy" id="552518"/>
    <lineage>
        <taxon>Bacteria</taxon>
        <taxon>Pseudomonadati</taxon>
        <taxon>Pseudomonadota</taxon>
        <taxon>Alphaproteobacteria</taxon>
        <taxon>Rhodospirillales</taxon>
        <taxon>Rhodospirillaceae</taxon>
        <taxon>Elstera</taxon>
    </lineage>
</organism>
<feature type="region of interest" description="Disordered" evidence="1">
    <location>
        <begin position="151"/>
        <end position="241"/>
    </location>
</feature>
<evidence type="ECO:0000313" key="3">
    <source>
        <dbReference type="Proteomes" id="UP000033774"/>
    </source>
</evidence>
<protein>
    <submittedName>
        <fullName evidence="2">Uncharacterized protein</fullName>
    </submittedName>
</protein>